<keyword evidence="2" id="KW-1185">Reference proteome</keyword>
<accession>A0A2P4XDS5</accession>
<organism evidence="1 2">
    <name type="scientific">Phytophthora palmivora</name>
    <dbReference type="NCBI Taxonomy" id="4796"/>
    <lineage>
        <taxon>Eukaryota</taxon>
        <taxon>Sar</taxon>
        <taxon>Stramenopiles</taxon>
        <taxon>Oomycota</taxon>
        <taxon>Peronosporomycetes</taxon>
        <taxon>Peronosporales</taxon>
        <taxon>Peronosporaceae</taxon>
        <taxon>Phytophthora</taxon>
    </lineage>
</organism>
<protein>
    <submittedName>
        <fullName evidence="1">Uncharacterized protein</fullName>
    </submittedName>
</protein>
<reference evidence="1 2" key="1">
    <citation type="journal article" date="2017" name="Genome Biol. Evol.">
        <title>Phytophthora megakarya and P. palmivora, closely related causal agents of cacao black pod rot, underwent increases in genome sizes and gene numbers by different mechanisms.</title>
        <authorList>
            <person name="Ali S.S."/>
            <person name="Shao J."/>
            <person name="Lary D.J."/>
            <person name="Kronmiller B."/>
            <person name="Shen D."/>
            <person name="Strem M.D."/>
            <person name="Amoako-Attah I."/>
            <person name="Akrofi A.Y."/>
            <person name="Begoude B.A."/>
            <person name="Ten Hoopen G.M."/>
            <person name="Coulibaly K."/>
            <person name="Kebe B.I."/>
            <person name="Melnick R.L."/>
            <person name="Guiltinan M.J."/>
            <person name="Tyler B.M."/>
            <person name="Meinhardt L.W."/>
            <person name="Bailey B.A."/>
        </authorList>
    </citation>
    <scope>NUCLEOTIDE SEQUENCE [LARGE SCALE GENOMIC DNA]</scope>
    <source>
        <strain evidence="2">sbr112.9</strain>
    </source>
</reference>
<dbReference type="AlphaFoldDB" id="A0A2P4XDS5"/>
<name>A0A2P4XDS5_9STRA</name>
<dbReference type="OrthoDB" id="538223at2759"/>
<comment type="caution">
    <text evidence="1">The sequence shown here is derived from an EMBL/GenBank/DDBJ whole genome shotgun (WGS) entry which is preliminary data.</text>
</comment>
<proteinExistence type="predicted"/>
<gene>
    <name evidence="1" type="ORF">PHPALM_20881</name>
</gene>
<evidence type="ECO:0000313" key="2">
    <source>
        <dbReference type="Proteomes" id="UP000237271"/>
    </source>
</evidence>
<sequence>MSTWFSSDALQLVEARNRREVAAFSDLIASHQQLLFRGHRILDAKTETSQRVRVSLGGGVGEDKLVSEIDILQTDRVQSVGAHDAWLQKSSAL</sequence>
<evidence type="ECO:0000313" key="1">
    <source>
        <dbReference type="EMBL" id="POM63685.1"/>
    </source>
</evidence>
<dbReference type="Proteomes" id="UP000237271">
    <property type="component" value="Unassembled WGS sequence"/>
</dbReference>
<dbReference type="EMBL" id="NCKW01011346">
    <property type="protein sequence ID" value="POM63685.1"/>
    <property type="molecule type" value="Genomic_DNA"/>
</dbReference>
<feature type="non-terminal residue" evidence="1">
    <location>
        <position position="93"/>
    </location>
</feature>